<feature type="signal peptide" evidence="1">
    <location>
        <begin position="1"/>
        <end position="19"/>
    </location>
</feature>
<feature type="chain" id="PRO_5041250372" description="Secreted protein" evidence="1">
    <location>
        <begin position="20"/>
        <end position="205"/>
    </location>
</feature>
<keyword evidence="3" id="KW-1185">Reference proteome</keyword>
<evidence type="ECO:0000313" key="3">
    <source>
        <dbReference type="Proteomes" id="UP001174936"/>
    </source>
</evidence>
<sequence length="205" mass="23326">MLLLLLPLLLLLLWARRWSMPTFLQHKTDKGTGHGGQRWLLPNRMRFQGSGLKTGRTASVVTPQRPGRRREWSDFGTLDSPKVWATCLRLLGPPITTRFDRNGSTSPRTWNALQMPPALSHPPPKYFGSILGDVMLKRCGLWIKAQTPILTSNWTNYFSQLPQVSQWSVFHYFGALVRSVAALHQRHTHATARKLGPDSDCYQAR</sequence>
<dbReference type="Proteomes" id="UP001174936">
    <property type="component" value="Unassembled WGS sequence"/>
</dbReference>
<accession>A0AA39YEC4</accession>
<organism evidence="2 3">
    <name type="scientific">Cercophora newfieldiana</name>
    <dbReference type="NCBI Taxonomy" id="92897"/>
    <lineage>
        <taxon>Eukaryota</taxon>
        <taxon>Fungi</taxon>
        <taxon>Dikarya</taxon>
        <taxon>Ascomycota</taxon>
        <taxon>Pezizomycotina</taxon>
        <taxon>Sordariomycetes</taxon>
        <taxon>Sordariomycetidae</taxon>
        <taxon>Sordariales</taxon>
        <taxon>Lasiosphaeriaceae</taxon>
        <taxon>Cercophora</taxon>
    </lineage>
</organism>
<proteinExistence type="predicted"/>
<name>A0AA39YEC4_9PEZI</name>
<evidence type="ECO:0008006" key="4">
    <source>
        <dbReference type="Google" id="ProtNLM"/>
    </source>
</evidence>
<evidence type="ECO:0000313" key="2">
    <source>
        <dbReference type="EMBL" id="KAK0649947.1"/>
    </source>
</evidence>
<dbReference type="AlphaFoldDB" id="A0AA39YEC4"/>
<evidence type="ECO:0000256" key="1">
    <source>
        <dbReference type="SAM" id="SignalP"/>
    </source>
</evidence>
<gene>
    <name evidence="2" type="ORF">B0T16DRAFT_389904</name>
</gene>
<protein>
    <recommendedName>
        <fullName evidence="4">Secreted protein</fullName>
    </recommendedName>
</protein>
<keyword evidence="1" id="KW-0732">Signal</keyword>
<reference evidence="2" key="1">
    <citation type="submission" date="2023-06" db="EMBL/GenBank/DDBJ databases">
        <title>Genome-scale phylogeny and comparative genomics of the fungal order Sordariales.</title>
        <authorList>
            <consortium name="Lawrence Berkeley National Laboratory"/>
            <person name="Hensen N."/>
            <person name="Bonometti L."/>
            <person name="Westerberg I."/>
            <person name="Brannstrom I.O."/>
            <person name="Guillou S."/>
            <person name="Cros-Aarteil S."/>
            <person name="Calhoun S."/>
            <person name="Haridas S."/>
            <person name="Kuo A."/>
            <person name="Mondo S."/>
            <person name="Pangilinan J."/>
            <person name="Riley R."/>
            <person name="Labutti K."/>
            <person name="Andreopoulos B."/>
            <person name="Lipzen A."/>
            <person name="Chen C."/>
            <person name="Yanf M."/>
            <person name="Daum C."/>
            <person name="Ng V."/>
            <person name="Clum A."/>
            <person name="Steindorff A."/>
            <person name="Ohm R."/>
            <person name="Martin F."/>
            <person name="Silar P."/>
            <person name="Natvig D."/>
            <person name="Lalanne C."/>
            <person name="Gautier V."/>
            <person name="Ament-Velasquez S.L."/>
            <person name="Kruys A."/>
            <person name="Hutchinson M.I."/>
            <person name="Powell A.J."/>
            <person name="Barry K."/>
            <person name="Miller A.N."/>
            <person name="Grigoriev I.V."/>
            <person name="Debuchy R."/>
            <person name="Gladieux P."/>
            <person name="Thoren M.H."/>
            <person name="Johannesson H."/>
        </authorList>
    </citation>
    <scope>NUCLEOTIDE SEQUENCE</scope>
    <source>
        <strain evidence="2">SMH2532-1</strain>
    </source>
</reference>
<comment type="caution">
    <text evidence="2">The sequence shown here is derived from an EMBL/GenBank/DDBJ whole genome shotgun (WGS) entry which is preliminary data.</text>
</comment>
<dbReference type="EMBL" id="JAULSV010000003">
    <property type="protein sequence ID" value="KAK0649947.1"/>
    <property type="molecule type" value="Genomic_DNA"/>
</dbReference>